<proteinExistence type="inferred from homology"/>
<keyword evidence="3" id="KW-1185">Reference proteome</keyword>
<dbReference type="SUPFAM" id="SSF56266">
    <property type="entry name" value="DmpA/ArgJ-like"/>
    <property type="match status" value="1"/>
</dbReference>
<comment type="caution">
    <text evidence="2">The sequence shown here is derived from an EMBL/GenBank/DDBJ whole genome shotgun (WGS) entry which is preliminary data.</text>
</comment>
<gene>
    <name evidence="2" type="ORF">C8N25_11247</name>
</gene>
<name>A0A3E0DS39_9BACT</name>
<protein>
    <submittedName>
        <fullName evidence="2">L-aminopeptidase DmpA</fullName>
    </submittedName>
</protein>
<evidence type="ECO:0000313" key="2">
    <source>
        <dbReference type="EMBL" id="REG86343.1"/>
    </source>
</evidence>
<dbReference type="CDD" id="cd02253">
    <property type="entry name" value="DmpA"/>
    <property type="match status" value="1"/>
</dbReference>
<dbReference type="PANTHER" id="PTHR36512">
    <property type="entry name" value="D-AMINOPEPTIDASE"/>
    <property type="match status" value="1"/>
</dbReference>
<accession>A0A3E0DS39</accession>
<dbReference type="RefSeq" id="WP_086541226.1">
    <property type="nucleotide sequence ID" value="NZ_MSSW01000019.1"/>
</dbReference>
<dbReference type="InterPro" id="IPR005321">
    <property type="entry name" value="Peptidase_S58_DmpA"/>
</dbReference>
<dbReference type="Pfam" id="PF03576">
    <property type="entry name" value="Peptidase_S58"/>
    <property type="match status" value="1"/>
</dbReference>
<dbReference type="AlphaFoldDB" id="A0A3E0DS39"/>
<comment type="similarity">
    <text evidence="1">Belongs to the peptidase S58 family.</text>
</comment>
<dbReference type="Gene3D" id="3.60.70.12">
    <property type="entry name" value="L-amino peptidase D-ALA esterase/amidase"/>
    <property type="match status" value="1"/>
</dbReference>
<reference evidence="2 3" key="1">
    <citation type="submission" date="2018-08" db="EMBL/GenBank/DDBJ databases">
        <title>Genomic Encyclopedia of Archaeal and Bacterial Type Strains, Phase II (KMG-II): from individual species to whole genera.</title>
        <authorList>
            <person name="Goeker M."/>
        </authorList>
    </citation>
    <scope>NUCLEOTIDE SEQUENCE [LARGE SCALE GENOMIC DNA]</scope>
    <source>
        <strain evidence="2 3">DSM 15986</strain>
    </source>
</reference>
<evidence type="ECO:0000256" key="1">
    <source>
        <dbReference type="ARBA" id="ARBA00007068"/>
    </source>
</evidence>
<keyword evidence="2" id="KW-0378">Hydrolase</keyword>
<keyword evidence="2" id="KW-0645">Protease</keyword>
<dbReference type="EMBL" id="QUNF01000012">
    <property type="protein sequence ID" value="REG86343.1"/>
    <property type="molecule type" value="Genomic_DNA"/>
</dbReference>
<keyword evidence="2" id="KW-0031">Aminopeptidase</keyword>
<dbReference type="PANTHER" id="PTHR36512:SF3">
    <property type="entry name" value="BLR5678 PROTEIN"/>
    <property type="match status" value="1"/>
</dbReference>
<dbReference type="InterPro" id="IPR016117">
    <property type="entry name" value="ArgJ-like_dom_sf"/>
</dbReference>
<dbReference type="GO" id="GO:0004177">
    <property type="term" value="F:aminopeptidase activity"/>
    <property type="evidence" value="ECO:0007669"/>
    <property type="project" value="UniProtKB-KW"/>
</dbReference>
<organism evidence="2 3">
    <name type="scientific">Algoriphagus antarcticus</name>
    <dbReference type="NCBI Taxonomy" id="238540"/>
    <lineage>
        <taxon>Bacteria</taxon>
        <taxon>Pseudomonadati</taxon>
        <taxon>Bacteroidota</taxon>
        <taxon>Cytophagia</taxon>
        <taxon>Cytophagales</taxon>
        <taxon>Cyclobacteriaceae</taxon>
        <taxon>Algoriphagus</taxon>
    </lineage>
</organism>
<dbReference type="OrthoDB" id="9770388at2"/>
<evidence type="ECO:0000313" key="3">
    <source>
        <dbReference type="Proteomes" id="UP000256405"/>
    </source>
</evidence>
<dbReference type="Proteomes" id="UP000256405">
    <property type="component" value="Unassembled WGS sequence"/>
</dbReference>
<sequence>MKNLDLLFVLFILFVSNSFSQERPRDKEIIFGVLPPGSLNAITDVPGVKVGHFTKIEGNDIRTGVTAILPHGGNLFQQKVPAAIYVGNGFGKLAGTTQVQELGNIEAPIILTNTLSVAAGIEGVVRYSLEQKENENAQSVNAVVGETNDGFLNNIRGMHISPEEVIQAINSAESGIVAEGNVGAGTGTVCFGWKGGIGTASRKLPESLGGYTVGVLVQTNFGGNLQIDGLAVGEKMGRYPFRDAMEKSDGSCMIIVATDAPVLERNLERMAKRGMMGLAKTGGIASNGSGDYVIAFSTAEALRIPYSAEDGILVTAEFIRNDDMSSLFMAVIEATEEAIINSLFAAESMEGKDGHRVEKLPIDQVMNLMKQK</sequence>